<reference evidence="1 2" key="1">
    <citation type="submission" date="2019-09" db="EMBL/GenBank/DDBJ databases">
        <title>Taxonomic organization of the family Brucellaceae based on a phylogenomic approach.</title>
        <authorList>
            <person name="Leclercq S."/>
            <person name="Cloeckaert A."/>
            <person name="Zygmunt M.S."/>
        </authorList>
    </citation>
    <scope>NUCLEOTIDE SEQUENCE [LARGE SCALE GENOMIC DNA]</scope>
    <source>
        <strain evidence="1 2">CCUG 34461</strain>
    </source>
</reference>
<gene>
    <name evidence="1" type="ORF">F9L06_06645</name>
</gene>
<evidence type="ECO:0000313" key="2">
    <source>
        <dbReference type="Proteomes" id="UP000441102"/>
    </source>
</evidence>
<proteinExistence type="predicted"/>
<organism evidence="1 2">
    <name type="scientific">Brucella anthropi</name>
    <name type="common">Ochrobactrum anthropi</name>
    <dbReference type="NCBI Taxonomy" id="529"/>
    <lineage>
        <taxon>Bacteria</taxon>
        <taxon>Pseudomonadati</taxon>
        <taxon>Pseudomonadota</taxon>
        <taxon>Alphaproteobacteria</taxon>
        <taxon>Hyphomicrobiales</taxon>
        <taxon>Brucellaceae</taxon>
        <taxon>Brucella/Ochrobactrum group</taxon>
        <taxon>Brucella</taxon>
    </lineage>
</organism>
<protein>
    <submittedName>
        <fullName evidence="1">Uncharacterized protein</fullName>
    </submittedName>
</protein>
<comment type="caution">
    <text evidence="1">The sequence shown here is derived from an EMBL/GenBank/DDBJ whole genome shotgun (WGS) entry which is preliminary data.</text>
</comment>
<name>A0A011T7V1_BRUAN</name>
<accession>A0A011T7V1</accession>
<dbReference type="EMBL" id="WBWX01000002">
    <property type="protein sequence ID" value="KAB2801362.1"/>
    <property type="molecule type" value="Genomic_DNA"/>
</dbReference>
<sequence length="89" mass="10043">MFSRIDCKKNCLPGRRFGAIALQFLFVEQVFILSGKVKEIRHFGGKAAIYDCVLQFLTGLKKLSTGAERQWDDISLTAVNLHESARILL</sequence>
<dbReference type="AlphaFoldDB" id="A0A011T7V1"/>
<dbReference type="Proteomes" id="UP000441102">
    <property type="component" value="Unassembled WGS sequence"/>
</dbReference>
<evidence type="ECO:0000313" key="1">
    <source>
        <dbReference type="EMBL" id="KAB2801362.1"/>
    </source>
</evidence>